<dbReference type="Proteomes" id="UP000280599">
    <property type="component" value="Unassembled WGS sequence"/>
</dbReference>
<evidence type="ECO:0000313" key="1">
    <source>
        <dbReference type="EMBL" id="RMO42060.1"/>
    </source>
</evidence>
<dbReference type="EMBL" id="RBPT01000339">
    <property type="protein sequence ID" value="RMO42060.1"/>
    <property type="molecule type" value="Genomic_DNA"/>
</dbReference>
<name>A0A3M3V9K6_PSESG</name>
<accession>A0A3M3V9K6</accession>
<protein>
    <submittedName>
        <fullName evidence="1">Uncharacterized protein</fullName>
    </submittedName>
</protein>
<gene>
    <name evidence="1" type="ORF">ALQ41_01392</name>
</gene>
<feature type="non-terminal residue" evidence="1">
    <location>
        <position position="1"/>
    </location>
</feature>
<organism evidence="1 2">
    <name type="scientific">Pseudomonas savastanoi pv. glycinea</name>
    <name type="common">Pseudomonas syringae pv. glycinea</name>
    <dbReference type="NCBI Taxonomy" id="318"/>
    <lineage>
        <taxon>Bacteria</taxon>
        <taxon>Pseudomonadati</taxon>
        <taxon>Pseudomonadota</taxon>
        <taxon>Gammaproteobacteria</taxon>
        <taxon>Pseudomonadales</taxon>
        <taxon>Pseudomonadaceae</taxon>
        <taxon>Pseudomonas</taxon>
    </lineage>
</organism>
<dbReference type="AlphaFoldDB" id="A0A3M3V9K6"/>
<evidence type="ECO:0000313" key="2">
    <source>
        <dbReference type="Proteomes" id="UP000280599"/>
    </source>
</evidence>
<reference evidence="1 2" key="1">
    <citation type="submission" date="2018-08" db="EMBL/GenBank/DDBJ databases">
        <title>Recombination of ecologically and evolutionarily significant loci maintains genetic cohesion in the Pseudomonas syringae species complex.</title>
        <authorList>
            <person name="Dillon M."/>
            <person name="Thakur S."/>
            <person name="Almeida R.N.D."/>
            <person name="Weir B.S."/>
            <person name="Guttman D.S."/>
        </authorList>
    </citation>
    <scope>NUCLEOTIDE SEQUENCE [LARGE SCALE GENOMIC DNA]</scope>
    <source>
        <strain evidence="1 2">ICMP 867</strain>
    </source>
</reference>
<comment type="caution">
    <text evidence="1">The sequence shown here is derived from an EMBL/GenBank/DDBJ whole genome shotgun (WGS) entry which is preliminary data.</text>
</comment>
<sequence length="202" mass="22732">QALTSPNTKKLILPEYHVGRTMWGDLPPVTVAAPPERLKLKKAAAQVSQVLQEVGENAVALNSLAMEKRRMKPLFKGFNPEQITPKDLNRAGMILYKFGMIDNHTAELMSRAGDEFDKKGKLVDPSKEINALEFFANRIIEMKEKAMSGDPYAKVLLPDYIRTIHIMQNLQTFAESGDSYEMRKIKDMENKGLVKKTPNAKA</sequence>
<proteinExistence type="predicted"/>